<dbReference type="OrthoDB" id="17053at2759"/>
<organism evidence="2 3">
    <name type="scientific">Truncatella angustata</name>
    <dbReference type="NCBI Taxonomy" id="152316"/>
    <lineage>
        <taxon>Eukaryota</taxon>
        <taxon>Fungi</taxon>
        <taxon>Dikarya</taxon>
        <taxon>Ascomycota</taxon>
        <taxon>Pezizomycotina</taxon>
        <taxon>Sordariomycetes</taxon>
        <taxon>Xylariomycetidae</taxon>
        <taxon>Amphisphaeriales</taxon>
        <taxon>Sporocadaceae</taxon>
        <taxon>Truncatella</taxon>
    </lineage>
</organism>
<dbReference type="GeneID" id="70135244"/>
<keyword evidence="2" id="KW-0436">Ligase</keyword>
<dbReference type="Gene3D" id="3.30.470.30">
    <property type="entry name" value="DNA ligase/mRNA capping enzyme"/>
    <property type="match status" value="1"/>
</dbReference>
<dbReference type="GO" id="GO:0016874">
    <property type="term" value="F:ligase activity"/>
    <property type="evidence" value="ECO:0007669"/>
    <property type="project" value="UniProtKB-KW"/>
</dbReference>
<dbReference type="RefSeq" id="XP_045964307.1">
    <property type="nucleotide sequence ID" value="XM_046106353.1"/>
</dbReference>
<dbReference type="InterPro" id="IPR012646">
    <property type="entry name" value="RNA_ligase_DRB0094"/>
</dbReference>
<name>A0A9P8UX60_9PEZI</name>
<reference evidence="2" key="1">
    <citation type="journal article" date="2021" name="Nat. Commun.">
        <title>Genetic determinants of endophytism in the Arabidopsis root mycobiome.</title>
        <authorList>
            <person name="Mesny F."/>
            <person name="Miyauchi S."/>
            <person name="Thiergart T."/>
            <person name="Pickel B."/>
            <person name="Atanasova L."/>
            <person name="Karlsson M."/>
            <person name="Huettel B."/>
            <person name="Barry K.W."/>
            <person name="Haridas S."/>
            <person name="Chen C."/>
            <person name="Bauer D."/>
            <person name="Andreopoulos W."/>
            <person name="Pangilinan J."/>
            <person name="LaButti K."/>
            <person name="Riley R."/>
            <person name="Lipzen A."/>
            <person name="Clum A."/>
            <person name="Drula E."/>
            <person name="Henrissat B."/>
            <person name="Kohler A."/>
            <person name="Grigoriev I.V."/>
            <person name="Martin F.M."/>
            <person name="Hacquard S."/>
        </authorList>
    </citation>
    <scope>NUCLEOTIDE SEQUENCE</scope>
    <source>
        <strain evidence="2">MPI-SDFR-AT-0073</strain>
    </source>
</reference>
<dbReference type="SUPFAM" id="SSF56091">
    <property type="entry name" value="DNA ligase/mRNA capping enzyme, catalytic domain"/>
    <property type="match status" value="1"/>
</dbReference>
<evidence type="ECO:0000313" key="2">
    <source>
        <dbReference type="EMBL" id="KAH6660176.1"/>
    </source>
</evidence>
<evidence type="ECO:0000313" key="3">
    <source>
        <dbReference type="Proteomes" id="UP000758603"/>
    </source>
</evidence>
<gene>
    <name evidence="2" type="ORF">BKA67DRAFT_653377</name>
</gene>
<dbReference type="InterPro" id="IPR021122">
    <property type="entry name" value="RNA_ligase_dom_REL/Rnl2"/>
</dbReference>
<dbReference type="AlphaFoldDB" id="A0A9P8UX60"/>
<comment type="caution">
    <text evidence="2">The sequence shown here is derived from an EMBL/GenBank/DDBJ whole genome shotgun (WGS) entry which is preliminary data.</text>
</comment>
<dbReference type="Pfam" id="PF21189">
    <property type="entry name" value="PHA02142"/>
    <property type="match status" value="1"/>
</dbReference>
<dbReference type="EMBL" id="JAGPXC010000001">
    <property type="protein sequence ID" value="KAH6660176.1"/>
    <property type="molecule type" value="Genomic_DNA"/>
</dbReference>
<protein>
    <submittedName>
        <fullName evidence="2">RNA ligase, DRB0094 family</fullName>
    </submittedName>
</protein>
<dbReference type="Proteomes" id="UP000758603">
    <property type="component" value="Unassembled WGS sequence"/>
</dbReference>
<accession>A0A9P8UX60</accession>
<dbReference type="Pfam" id="PF09414">
    <property type="entry name" value="RNA_ligase"/>
    <property type="match status" value="1"/>
</dbReference>
<proteinExistence type="predicted"/>
<sequence length="384" mass="43563">MARKLVTVRRIGAIKPIKGADRIEVAVVDGWNCIVKKGVFSEGHLGVFFEIDSFLPSTDLRWSFLEKSFTNWINGLTGFRVKSTKMRGQISQGLLEPLDMFPEIGSVLKELEDKHGKDAVERLVRDMSFEDGLKVVKWEPMDSTSGRGNGNALNTTVPFPAFLNRTDQERAQNLPRMFDEWTNEMFQETTKMDGSSMTVYFLRKDSDKTQLLPELGTSPEQTTTLPGGRFGVCSRHVDLGEHDANGRRFWEVAKRNNFATKLSELNRNIALQGELCGDSIQRNFESFPKNFHDFFLFSVWDIDEQKYLKPKEAEVMATKLGVRHVPVHGYFYLRDIATSVDELLSRAEGKGLRGKKREGIVLKHSDGGISFKVISNSYLLKHGE</sequence>
<keyword evidence="3" id="KW-1185">Reference proteome</keyword>
<dbReference type="NCBIfam" id="TIGR02306">
    <property type="entry name" value="RNA_lig_DRB0094"/>
    <property type="match status" value="1"/>
</dbReference>
<evidence type="ECO:0000259" key="1">
    <source>
        <dbReference type="Pfam" id="PF09414"/>
    </source>
</evidence>
<feature type="domain" description="RNA ligase" evidence="1">
    <location>
        <begin position="186"/>
        <end position="373"/>
    </location>
</feature>